<evidence type="ECO:0000313" key="1">
    <source>
        <dbReference type="EMBL" id="KAK5833231.1"/>
    </source>
</evidence>
<organism evidence="1 2">
    <name type="scientific">Gossypium arboreum</name>
    <name type="common">Tree cotton</name>
    <name type="synonym">Gossypium nanking</name>
    <dbReference type="NCBI Taxonomy" id="29729"/>
    <lineage>
        <taxon>Eukaryota</taxon>
        <taxon>Viridiplantae</taxon>
        <taxon>Streptophyta</taxon>
        <taxon>Embryophyta</taxon>
        <taxon>Tracheophyta</taxon>
        <taxon>Spermatophyta</taxon>
        <taxon>Magnoliopsida</taxon>
        <taxon>eudicotyledons</taxon>
        <taxon>Gunneridae</taxon>
        <taxon>Pentapetalae</taxon>
        <taxon>rosids</taxon>
        <taxon>malvids</taxon>
        <taxon>Malvales</taxon>
        <taxon>Malvaceae</taxon>
        <taxon>Malvoideae</taxon>
        <taxon>Gossypium</taxon>
    </lineage>
</organism>
<dbReference type="Proteomes" id="UP001358586">
    <property type="component" value="Chromosome 5"/>
</dbReference>
<proteinExistence type="predicted"/>
<sequence>MSYNLEQDGDFEMATWCTYGGIVGCQGTLRLEHNGHYSVKSGYRCLYDGEASFRLHRFIWKHIEISSPHRSRSFRMEIMSWDPLYNIENWR</sequence>
<keyword evidence="2" id="KW-1185">Reference proteome</keyword>
<reference evidence="1 2" key="1">
    <citation type="submission" date="2023-03" db="EMBL/GenBank/DDBJ databases">
        <title>WGS of Gossypium arboreum.</title>
        <authorList>
            <person name="Yu D."/>
        </authorList>
    </citation>
    <scope>NUCLEOTIDE SEQUENCE [LARGE SCALE GENOMIC DNA]</scope>
    <source>
        <tissue evidence="1">Leaf</tissue>
    </source>
</reference>
<dbReference type="EMBL" id="JARKNE010000005">
    <property type="protein sequence ID" value="KAK5833231.1"/>
    <property type="molecule type" value="Genomic_DNA"/>
</dbReference>
<accession>A0ABR0Q1W6</accession>
<evidence type="ECO:0000313" key="2">
    <source>
        <dbReference type="Proteomes" id="UP001358586"/>
    </source>
</evidence>
<gene>
    <name evidence="1" type="ORF">PVK06_017049</name>
</gene>
<comment type="caution">
    <text evidence="1">The sequence shown here is derived from an EMBL/GenBank/DDBJ whole genome shotgun (WGS) entry which is preliminary data.</text>
</comment>
<name>A0ABR0Q1W6_GOSAR</name>
<protein>
    <submittedName>
        <fullName evidence="1">Uncharacterized protein</fullName>
    </submittedName>
</protein>